<sequence length="316" mass="36361">MKHQSPHENKFGFLRAQFDYAYRARRFDIDLAFYSGLTLCHYTDLNGFVGIVDSAGFWLSDHRFLNDAQEFEDGRILTISLLRRMAEKKRYKNFRDVLGNVAASLEQHKEDPYYVCSFSKVPDSLDQWRAYGQNGAGISIVFGNSSGGRSPFNLPPVLVTRKVVYDDHAKARILLAEIRKYAFEYELDVKHGNTIREDDWVSQMTTWLSMNFINFKHKAFASEQEVRLIVATDHIKEFHELKHRAGKYGIVPYVSTGGWNQDNLASESESFRLPIEEVRVGPAANRDALIRSIEVFLTDKGYKNVLVKRSDVPFRG</sequence>
<name>A0A5C6V5G3_9BURK</name>
<dbReference type="InterPro" id="IPR021352">
    <property type="entry name" value="DUF2971"/>
</dbReference>
<gene>
    <name evidence="1" type="ORF">FRZ40_32190</name>
</gene>
<dbReference type="Proteomes" id="UP000321776">
    <property type="component" value="Unassembled WGS sequence"/>
</dbReference>
<dbReference type="RefSeq" id="WP_147236907.1">
    <property type="nucleotide sequence ID" value="NZ_VOQS01000005.1"/>
</dbReference>
<dbReference type="AlphaFoldDB" id="A0A5C6V5G3"/>
<reference evidence="1 2" key="1">
    <citation type="journal article" date="2018" name="Int. J. Syst. Evol. Microbiol.">
        <title>Paraburkholderia azotifigens sp. nov., a nitrogen-fixing bacterium isolated from paddy soil.</title>
        <authorList>
            <person name="Choi G.M."/>
            <person name="Im W.T."/>
        </authorList>
    </citation>
    <scope>NUCLEOTIDE SEQUENCE [LARGE SCALE GENOMIC DNA]</scope>
    <source>
        <strain evidence="1 2">NF 2-5-3</strain>
    </source>
</reference>
<comment type="caution">
    <text evidence="1">The sequence shown here is derived from an EMBL/GenBank/DDBJ whole genome shotgun (WGS) entry which is preliminary data.</text>
</comment>
<evidence type="ECO:0000313" key="1">
    <source>
        <dbReference type="EMBL" id="TXC79088.1"/>
    </source>
</evidence>
<organism evidence="1 2">
    <name type="scientific">Paraburkholderia azotifigens</name>
    <dbReference type="NCBI Taxonomy" id="2057004"/>
    <lineage>
        <taxon>Bacteria</taxon>
        <taxon>Pseudomonadati</taxon>
        <taxon>Pseudomonadota</taxon>
        <taxon>Betaproteobacteria</taxon>
        <taxon>Burkholderiales</taxon>
        <taxon>Burkholderiaceae</taxon>
        <taxon>Paraburkholderia</taxon>
    </lineage>
</organism>
<accession>A0A5C6V5G3</accession>
<evidence type="ECO:0000313" key="2">
    <source>
        <dbReference type="Proteomes" id="UP000321776"/>
    </source>
</evidence>
<dbReference type="EMBL" id="VOQS01000005">
    <property type="protein sequence ID" value="TXC79088.1"/>
    <property type="molecule type" value="Genomic_DNA"/>
</dbReference>
<proteinExistence type="predicted"/>
<dbReference type="Pfam" id="PF11185">
    <property type="entry name" value="DUF2971"/>
    <property type="match status" value="1"/>
</dbReference>
<protein>
    <submittedName>
        <fullName evidence="1">DUF2971 domain-containing protein</fullName>
    </submittedName>
</protein>